<organism evidence="2 3">
    <name type="scientific">Pleurodeles waltl</name>
    <name type="common">Iberian ribbed newt</name>
    <dbReference type="NCBI Taxonomy" id="8319"/>
    <lineage>
        <taxon>Eukaryota</taxon>
        <taxon>Metazoa</taxon>
        <taxon>Chordata</taxon>
        <taxon>Craniata</taxon>
        <taxon>Vertebrata</taxon>
        <taxon>Euteleostomi</taxon>
        <taxon>Amphibia</taxon>
        <taxon>Batrachia</taxon>
        <taxon>Caudata</taxon>
        <taxon>Salamandroidea</taxon>
        <taxon>Salamandridae</taxon>
        <taxon>Pleurodelinae</taxon>
        <taxon>Pleurodeles</taxon>
    </lineage>
</organism>
<gene>
    <name evidence="2" type="ORF">NDU88_000757</name>
</gene>
<accession>A0AAV7WIH9</accession>
<feature type="region of interest" description="Disordered" evidence="1">
    <location>
        <begin position="67"/>
        <end position="93"/>
    </location>
</feature>
<comment type="caution">
    <text evidence="2">The sequence shown here is derived from an EMBL/GenBank/DDBJ whole genome shotgun (WGS) entry which is preliminary data.</text>
</comment>
<reference evidence="2" key="1">
    <citation type="journal article" date="2022" name="bioRxiv">
        <title>Sequencing and chromosome-scale assembly of the giantPleurodeles waltlgenome.</title>
        <authorList>
            <person name="Brown T."/>
            <person name="Elewa A."/>
            <person name="Iarovenko S."/>
            <person name="Subramanian E."/>
            <person name="Araus A.J."/>
            <person name="Petzold A."/>
            <person name="Susuki M."/>
            <person name="Suzuki K.-i.T."/>
            <person name="Hayashi T."/>
            <person name="Toyoda A."/>
            <person name="Oliveira C."/>
            <person name="Osipova E."/>
            <person name="Leigh N.D."/>
            <person name="Simon A."/>
            <person name="Yun M.H."/>
        </authorList>
    </citation>
    <scope>NUCLEOTIDE SEQUENCE</scope>
    <source>
        <strain evidence="2">20211129_DDA</strain>
        <tissue evidence="2">Liver</tissue>
    </source>
</reference>
<sequence length="158" mass="18202">MAHNKTKRKWRPDLGKAVACVEAIREAGPGARRSQITPHHCFIWHRTTEAVAKTSREQIYENHNNVRTPVHSGWKQDPASWTARPSGPRKVHPPPPSILRLAWMFWLSWVKPYPIMTFRLHVLGPMCRNPHKVCTVSSDTGRNRRDTKVSQNIHQHSA</sequence>
<proteinExistence type="predicted"/>
<feature type="compositionally biased region" description="Polar residues" evidence="1">
    <location>
        <begin position="149"/>
        <end position="158"/>
    </location>
</feature>
<feature type="region of interest" description="Disordered" evidence="1">
    <location>
        <begin position="134"/>
        <end position="158"/>
    </location>
</feature>
<keyword evidence="3" id="KW-1185">Reference proteome</keyword>
<protein>
    <submittedName>
        <fullName evidence="2">Uncharacterized protein</fullName>
    </submittedName>
</protein>
<dbReference type="EMBL" id="JANPWB010000001">
    <property type="protein sequence ID" value="KAJ1213118.1"/>
    <property type="molecule type" value="Genomic_DNA"/>
</dbReference>
<dbReference type="Proteomes" id="UP001066276">
    <property type="component" value="Chromosome 1_1"/>
</dbReference>
<evidence type="ECO:0000313" key="2">
    <source>
        <dbReference type="EMBL" id="KAJ1213118.1"/>
    </source>
</evidence>
<evidence type="ECO:0000256" key="1">
    <source>
        <dbReference type="SAM" id="MobiDB-lite"/>
    </source>
</evidence>
<name>A0AAV7WIH9_PLEWA</name>
<evidence type="ECO:0000313" key="3">
    <source>
        <dbReference type="Proteomes" id="UP001066276"/>
    </source>
</evidence>
<dbReference type="AlphaFoldDB" id="A0AAV7WIH9"/>